<keyword evidence="1" id="KW-0539">Nucleus</keyword>
<dbReference type="Proteomes" id="UP000800235">
    <property type="component" value="Unassembled WGS sequence"/>
</dbReference>
<evidence type="ECO:0000256" key="2">
    <source>
        <dbReference type="SAM" id="MobiDB-lite"/>
    </source>
</evidence>
<accession>A0A9P4TZP9</accession>
<dbReference type="EMBL" id="MU007030">
    <property type="protein sequence ID" value="KAF2431631.1"/>
    <property type="molecule type" value="Genomic_DNA"/>
</dbReference>
<feature type="region of interest" description="Disordered" evidence="2">
    <location>
        <begin position="309"/>
        <end position="335"/>
    </location>
</feature>
<gene>
    <name evidence="4" type="ORF">EJ08DRAFT_659646</name>
</gene>
<comment type="caution">
    <text evidence="4">The sequence shown here is derived from an EMBL/GenBank/DDBJ whole genome shotgun (WGS) entry which is preliminary data.</text>
</comment>
<dbReference type="PROSITE" id="PS50048">
    <property type="entry name" value="ZN2_CY6_FUNGAL_2"/>
    <property type="match status" value="1"/>
</dbReference>
<feature type="domain" description="Zn(2)-C6 fungal-type" evidence="3">
    <location>
        <begin position="25"/>
        <end position="58"/>
    </location>
</feature>
<name>A0A9P4TZP9_9PEZI</name>
<feature type="compositionally biased region" description="Low complexity" evidence="2">
    <location>
        <begin position="309"/>
        <end position="330"/>
    </location>
</feature>
<evidence type="ECO:0000259" key="3">
    <source>
        <dbReference type="PROSITE" id="PS50048"/>
    </source>
</evidence>
<feature type="compositionally biased region" description="Polar residues" evidence="2">
    <location>
        <begin position="111"/>
        <end position="120"/>
    </location>
</feature>
<evidence type="ECO:0000256" key="1">
    <source>
        <dbReference type="ARBA" id="ARBA00023242"/>
    </source>
</evidence>
<dbReference type="GO" id="GO:0000981">
    <property type="term" value="F:DNA-binding transcription factor activity, RNA polymerase II-specific"/>
    <property type="evidence" value="ECO:0007669"/>
    <property type="project" value="InterPro"/>
</dbReference>
<dbReference type="CDD" id="cd00067">
    <property type="entry name" value="GAL4"/>
    <property type="match status" value="1"/>
</dbReference>
<dbReference type="SUPFAM" id="SSF57701">
    <property type="entry name" value="Zn2/Cys6 DNA-binding domain"/>
    <property type="match status" value="1"/>
</dbReference>
<organism evidence="4 5">
    <name type="scientific">Tothia fuscella</name>
    <dbReference type="NCBI Taxonomy" id="1048955"/>
    <lineage>
        <taxon>Eukaryota</taxon>
        <taxon>Fungi</taxon>
        <taxon>Dikarya</taxon>
        <taxon>Ascomycota</taxon>
        <taxon>Pezizomycotina</taxon>
        <taxon>Dothideomycetes</taxon>
        <taxon>Pleosporomycetidae</taxon>
        <taxon>Venturiales</taxon>
        <taxon>Cylindrosympodiaceae</taxon>
        <taxon>Tothia</taxon>
    </lineage>
</organism>
<feature type="region of interest" description="Disordered" evidence="2">
    <location>
        <begin position="179"/>
        <end position="217"/>
    </location>
</feature>
<feature type="compositionally biased region" description="Polar residues" evidence="2">
    <location>
        <begin position="205"/>
        <end position="217"/>
    </location>
</feature>
<dbReference type="InterPro" id="IPR001138">
    <property type="entry name" value="Zn2Cys6_DnaBD"/>
</dbReference>
<proteinExistence type="predicted"/>
<protein>
    <recommendedName>
        <fullName evidence="3">Zn(2)-C6 fungal-type domain-containing protein</fullName>
    </recommendedName>
</protein>
<feature type="compositionally biased region" description="Low complexity" evidence="2">
    <location>
        <begin position="86"/>
        <end position="104"/>
    </location>
</feature>
<evidence type="ECO:0000313" key="4">
    <source>
        <dbReference type="EMBL" id="KAF2431631.1"/>
    </source>
</evidence>
<dbReference type="OrthoDB" id="4779207at2759"/>
<reference evidence="4" key="1">
    <citation type="journal article" date="2020" name="Stud. Mycol.">
        <title>101 Dothideomycetes genomes: a test case for predicting lifestyles and emergence of pathogens.</title>
        <authorList>
            <person name="Haridas S."/>
            <person name="Albert R."/>
            <person name="Binder M."/>
            <person name="Bloem J."/>
            <person name="Labutti K."/>
            <person name="Salamov A."/>
            <person name="Andreopoulos B."/>
            <person name="Baker S."/>
            <person name="Barry K."/>
            <person name="Bills G."/>
            <person name="Bluhm B."/>
            <person name="Cannon C."/>
            <person name="Castanera R."/>
            <person name="Culley D."/>
            <person name="Daum C."/>
            <person name="Ezra D."/>
            <person name="Gonzalez J."/>
            <person name="Henrissat B."/>
            <person name="Kuo A."/>
            <person name="Liang C."/>
            <person name="Lipzen A."/>
            <person name="Lutzoni F."/>
            <person name="Magnuson J."/>
            <person name="Mondo S."/>
            <person name="Nolan M."/>
            <person name="Ohm R."/>
            <person name="Pangilinan J."/>
            <person name="Park H.-J."/>
            <person name="Ramirez L."/>
            <person name="Alfaro M."/>
            <person name="Sun H."/>
            <person name="Tritt A."/>
            <person name="Yoshinaga Y."/>
            <person name="Zwiers L.-H."/>
            <person name="Turgeon B."/>
            <person name="Goodwin S."/>
            <person name="Spatafora J."/>
            <person name="Crous P."/>
            <person name="Grigoriev I."/>
        </authorList>
    </citation>
    <scope>NUCLEOTIDE SEQUENCE</scope>
    <source>
        <strain evidence="4">CBS 130266</strain>
    </source>
</reference>
<dbReference type="PROSITE" id="PS00463">
    <property type="entry name" value="ZN2_CY6_FUNGAL_1"/>
    <property type="match status" value="1"/>
</dbReference>
<dbReference type="GO" id="GO:0008270">
    <property type="term" value="F:zinc ion binding"/>
    <property type="evidence" value="ECO:0007669"/>
    <property type="project" value="InterPro"/>
</dbReference>
<feature type="region of interest" description="Disordered" evidence="2">
    <location>
        <begin position="1"/>
        <end position="22"/>
    </location>
</feature>
<dbReference type="AlphaFoldDB" id="A0A9P4TZP9"/>
<feature type="region of interest" description="Disordered" evidence="2">
    <location>
        <begin position="60"/>
        <end position="125"/>
    </location>
</feature>
<sequence length="522" mass="58120">MSRDLDSDVPLLTGDGTKAEPRRLSCERCRRKKLQCRFEEEEDDCCIRCQRSMVECTSKAPRQVGRPRGLTANDSGKGRHRRQQPRRPSQPVQDAVDVAPAAVQRPGAALATSSPSNISHQHFDPHSLEWSNPLSDLQMTQPVSCLPLSNFRPHQETEYDASSAFESFDFPDYRILNGLETSTEPSMPSAPISLDDCHTPAPLKNPSSPNGVTSSKWQSTTMISTANRHAGVSDAKEDSMERLWSLQLSLYRQLRYVSALGHKPNSRQDSVTSLSQVQTDTPYPIGEILKSCDLFLQIVNGFERTVIRSPESNSSAASSTSSSVRNGSSNGCETPELLMSNSMSNDFEDFMHHRPPAPKPQSRKHSHECLIEMDMPALCTILTCYSRLIDIFSNLFAYLQASFRHSLSSSANSLPTFPDVQLGDFCPQNAGHIRVVVLVQICVHMLTRVMRILGLPDAEFNRSQADLVRPTDGVFGTSAGVKLVELMMVQESEGGIDGRKRLRELRICIDNVMRLSEQMMYL</sequence>
<dbReference type="InterPro" id="IPR036864">
    <property type="entry name" value="Zn2-C6_fun-type_DNA-bd_sf"/>
</dbReference>
<evidence type="ECO:0000313" key="5">
    <source>
        <dbReference type="Proteomes" id="UP000800235"/>
    </source>
</evidence>
<keyword evidence="5" id="KW-1185">Reference proteome</keyword>